<feature type="domain" description="PEHE" evidence="2">
    <location>
        <begin position="140"/>
        <end position="249"/>
    </location>
</feature>
<feature type="region of interest" description="Disordered" evidence="1">
    <location>
        <begin position="56"/>
        <end position="115"/>
    </location>
</feature>
<dbReference type="PANTHER" id="PTHR22443:SF18">
    <property type="entry name" value="NON-SPECIFIC LETHAL 1, ISOFORM M"/>
    <property type="match status" value="1"/>
</dbReference>
<dbReference type="PANTHER" id="PTHR22443">
    <property type="entry name" value="NON-SPECIFIC LETHAL 1, ISOFORM M"/>
    <property type="match status" value="1"/>
</dbReference>
<evidence type="ECO:0000259" key="2">
    <source>
        <dbReference type="PROSITE" id="PS52052"/>
    </source>
</evidence>
<dbReference type="InterPro" id="IPR026180">
    <property type="entry name" value="NSL1"/>
</dbReference>
<sequence>MVICIATVSYSRFRDEPDQQSREVPKEAPEEICLAEQPPNAIVLQRSRRRVIRKYSSKPATANGSSNGPQGLPSASATRADGVVHDACKTANTRRRRTPFQSSMDHPSKRKSMRRRSFDLDEIVFDDSYRPKVKKPLCKEIAIPNWLLAVTIDDDVLNEDSNDYTEDIEDMSDEAFMKRHRPLELNERRLLQLNIVSGARRKKRHKPSVPRTSNSTSPVVKRSQSEGTETEARSLAATDRADHNYVKRA</sequence>
<evidence type="ECO:0000313" key="4">
    <source>
        <dbReference type="Proteomes" id="UP000270296"/>
    </source>
</evidence>
<organism evidence="5">
    <name type="scientific">Soboliphyme baturini</name>
    <dbReference type="NCBI Taxonomy" id="241478"/>
    <lineage>
        <taxon>Eukaryota</taxon>
        <taxon>Metazoa</taxon>
        <taxon>Ecdysozoa</taxon>
        <taxon>Nematoda</taxon>
        <taxon>Enoplea</taxon>
        <taxon>Dorylaimia</taxon>
        <taxon>Dioctophymatida</taxon>
        <taxon>Dioctophymatoidea</taxon>
        <taxon>Soboliphymatidae</taxon>
        <taxon>Soboliphyme</taxon>
    </lineage>
</organism>
<reference evidence="5" key="1">
    <citation type="submission" date="2016-06" db="UniProtKB">
        <authorList>
            <consortium name="WormBaseParasite"/>
        </authorList>
    </citation>
    <scope>IDENTIFICATION</scope>
</reference>
<dbReference type="GO" id="GO:0044545">
    <property type="term" value="C:NSL complex"/>
    <property type="evidence" value="ECO:0007669"/>
    <property type="project" value="TreeGrafter"/>
</dbReference>
<dbReference type="Gene3D" id="6.10.250.3170">
    <property type="match status" value="1"/>
</dbReference>
<dbReference type="EMBL" id="UZAM01018073">
    <property type="protein sequence ID" value="VDP49420.1"/>
    <property type="molecule type" value="Genomic_DNA"/>
</dbReference>
<dbReference type="InterPro" id="IPR029332">
    <property type="entry name" value="PEHE_dom"/>
</dbReference>
<dbReference type="Proteomes" id="UP000270296">
    <property type="component" value="Unassembled WGS sequence"/>
</dbReference>
<evidence type="ECO:0000313" key="5">
    <source>
        <dbReference type="WBParaSite" id="SBAD_0001294701-mRNA-1"/>
    </source>
</evidence>
<proteinExistence type="predicted"/>
<feature type="compositionally biased region" description="Polar residues" evidence="1">
    <location>
        <begin position="58"/>
        <end position="77"/>
    </location>
</feature>
<dbReference type="WBParaSite" id="SBAD_0001294701-mRNA-1">
    <property type="protein sequence ID" value="SBAD_0001294701-mRNA-1"/>
    <property type="gene ID" value="SBAD_0001294701"/>
</dbReference>
<accession>A0A183J9J0</accession>
<evidence type="ECO:0000256" key="1">
    <source>
        <dbReference type="SAM" id="MobiDB-lite"/>
    </source>
</evidence>
<protein>
    <submittedName>
        <fullName evidence="5">PEHE domain-containing protein</fullName>
    </submittedName>
</protein>
<keyword evidence="4" id="KW-1185">Reference proteome</keyword>
<dbReference type="PROSITE" id="PS52052">
    <property type="entry name" value="PEHE"/>
    <property type="match status" value="1"/>
</dbReference>
<feature type="compositionally biased region" description="Basic and acidic residues" evidence="1">
    <location>
        <begin position="14"/>
        <end position="29"/>
    </location>
</feature>
<feature type="region of interest" description="Disordered" evidence="1">
    <location>
        <begin position="14"/>
        <end position="33"/>
    </location>
</feature>
<feature type="region of interest" description="Disordered" evidence="1">
    <location>
        <begin position="196"/>
        <end position="249"/>
    </location>
</feature>
<dbReference type="AlphaFoldDB" id="A0A183J9J0"/>
<evidence type="ECO:0000313" key="3">
    <source>
        <dbReference type="EMBL" id="VDP49420.1"/>
    </source>
</evidence>
<gene>
    <name evidence="3" type="ORF">SBAD_LOCUS12538</name>
</gene>
<name>A0A183J9J0_9BILA</name>
<feature type="compositionally biased region" description="Basic and acidic residues" evidence="1">
    <location>
        <begin position="239"/>
        <end position="249"/>
    </location>
</feature>
<reference evidence="3 4" key="2">
    <citation type="submission" date="2018-11" db="EMBL/GenBank/DDBJ databases">
        <authorList>
            <consortium name="Pathogen Informatics"/>
        </authorList>
    </citation>
    <scope>NUCLEOTIDE SEQUENCE [LARGE SCALE GENOMIC DNA]</scope>
</reference>
<feature type="compositionally biased region" description="Basic residues" evidence="1">
    <location>
        <begin position="199"/>
        <end position="208"/>
    </location>
</feature>
<dbReference type="GO" id="GO:0035035">
    <property type="term" value="F:histone acetyltransferase binding"/>
    <property type="evidence" value="ECO:0007669"/>
    <property type="project" value="TreeGrafter"/>
</dbReference>